<dbReference type="PROSITE" id="PS50014">
    <property type="entry name" value="BROMODOMAIN_2"/>
    <property type="match status" value="1"/>
</dbReference>
<comment type="caution">
    <text evidence="7">The sequence shown here is derived from an EMBL/GenBank/DDBJ whole genome shotgun (WGS) entry which is preliminary data.</text>
</comment>
<evidence type="ECO:0000256" key="2">
    <source>
        <dbReference type="ARBA" id="ARBA00023117"/>
    </source>
</evidence>
<dbReference type="InterPro" id="IPR036427">
    <property type="entry name" value="Bromodomain-like_sf"/>
</dbReference>
<dbReference type="PRINTS" id="PR00503">
    <property type="entry name" value="BROMODOMAIN"/>
</dbReference>
<evidence type="ECO:0000256" key="3">
    <source>
        <dbReference type="ARBA" id="ARBA00023242"/>
    </source>
</evidence>
<dbReference type="InterPro" id="IPR018359">
    <property type="entry name" value="Bromodomain_CS"/>
</dbReference>
<dbReference type="InterPro" id="IPR001487">
    <property type="entry name" value="Bromodomain"/>
</dbReference>
<name>A0A8X6XBQ1_9ARAC</name>
<evidence type="ECO:0000313" key="7">
    <source>
        <dbReference type="EMBL" id="GFY49812.1"/>
    </source>
</evidence>
<evidence type="ECO:0000256" key="5">
    <source>
        <dbReference type="SAM" id="MobiDB-lite"/>
    </source>
</evidence>
<feature type="compositionally biased region" description="Basic and acidic residues" evidence="5">
    <location>
        <begin position="25"/>
        <end position="47"/>
    </location>
</feature>
<dbReference type="CDD" id="cd05503">
    <property type="entry name" value="Bromo_BAZ2A_B_like"/>
    <property type="match status" value="1"/>
</dbReference>
<dbReference type="EMBL" id="BMAV01007172">
    <property type="protein sequence ID" value="GFY49812.1"/>
    <property type="molecule type" value="Genomic_DNA"/>
</dbReference>
<dbReference type="GO" id="GO:0005634">
    <property type="term" value="C:nucleus"/>
    <property type="evidence" value="ECO:0007669"/>
    <property type="project" value="UniProtKB-SubCell"/>
</dbReference>
<evidence type="ECO:0000256" key="4">
    <source>
        <dbReference type="PROSITE-ProRule" id="PRU00035"/>
    </source>
</evidence>
<dbReference type="AlphaFoldDB" id="A0A8X6XBQ1"/>
<keyword evidence="2 4" id="KW-0103">Bromodomain</keyword>
<dbReference type="SMART" id="SM00297">
    <property type="entry name" value="BROMO"/>
    <property type="match status" value="1"/>
</dbReference>
<feature type="compositionally biased region" description="Basic and acidic residues" evidence="5">
    <location>
        <begin position="55"/>
        <end position="70"/>
    </location>
</feature>
<dbReference type="PANTHER" id="PTHR45915:SF2">
    <property type="entry name" value="TOUTATIS, ISOFORM E"/>
    <property type="match status" value="1"/>
</dbReference>
<dbReference type="Proteomes" id="UP000886998">
    <property type="component" value="Unassembled WGS sequence"/>
</dbReference>
<dbReference type="InterPro" id="IPR037374">
    <property type="entry name" value="BAZ2A/B_Bromo"/>
</dbReference>
<dbReference type="SUPFAM" id="SSF47370">
    <property type="entry name" value="Bromodomain"/>
    <property type="match status" value="1"/>
</dbReference>
<keyword evidence="8" id="KW-1185">Reference proteome</keyword>
<feature type="domain" description="Bromo" evidence="6">
    <location>
        <begin position="88"/>
        <end position="158"/>
    </location>
</feature>
<dbReference type="OrthoDB" id="784962at2759"/>
<keyword evidence="3" id="KW-0539">Nucleus</keyword>
<comment type="subcellular location">
    <subcellularLocation>
        <location evidence="1">Nucleus</location>
    </subcellularLocation>
</comment>
<proteinExistence type="predicted"/>
<evidence type="ECO:0000313" key="8">
    <source>
        <dbReference type="Proteomes" id="UP000886998"/>
    </source>
</evidence>
<dbReference type="Gene3D" id="1.20.920.10">
    <property type="entry name" value="Bromodomain-like"/>
    <property type="match status" value="1"/>
</dbReference>
<organism evidence="7 8">
    <name type="scientific">Trichonephila inaurata madagascariensis</name>
    <dbReference type="NCBI Taxonomy" id="2747483"/>
    <lineage>
        <taxon>Eukaryota</taxon>
        <taxon>Metazoa</taxon>
        <taxon>Ecdysozoa</taxon>
        <taxon>Arthropoda</taxon>
        <taxon>Chelicerata</taxon>
        <taxon>Arachnida</taxon>
        <taxon>Araneae</taxon>
        <taxon>Araneomorphae</taxon>
        <taxon>Entelegynae</taxon>
        <taxon>Araneoidea</taxon>
        <taxon>Nephilidae</taxon>
        <taxon>Trichonephila</taxon>
        <taxon>Trichonephila inaurata</taxon>
    </lineage>
</organism>
<gene>
    <name evidence="7" type="primary">BAZ2B</name>
    <name evidence="7" type="ORF">TNIN_227841</name>
</gene>
<reference evidence="7" key="1">
    <citation type="submission" date="2020-08" db="EMBL/GenBank/DDBJ databases">
        <title>Multicomponent nature underlies the extraordinary mechanical properties of spider dragline silk.</title>
        <authorList>
            <person name="Kono N."/>
            <person name="Nakamura H."/>
            <person name="Mori M."/>
            <person name="Yoshida Y."/>
            <person name="Ohtoshi R."/>
            <person name="Malay A.D."/>
            <person name="Moran D.A.P."/>
            <person name="Tomita M."/>
            <person name="Numata K."/>
            <person name="Arakawa K."/>
        </authorList>
    </citation>
    <scope>NUCLEOTIDE SEQUENCE</scope>
</reference>
<evidence type="ECO:0000256" key="1">
    <source>
        <dbReference type="ARBA" id="ARBA00004123"/>
    </source>
</evidence>
<sequence>MPKGKWYCSGCNLARPKKSSKKSNANKEKEPPKDTKETTEKASKKSESTPTSKSKNSEKKKKEEKKKEPEPVGNVDLAPCGSILEEMQKHEDAWPFLTPVNTKQFPTYRKVIKKPMDMATMKSKLETGQYKSREDFANDARLIFDNCETFNEDESPVGQAGHSMRAFFETRWSELCST</sequence>
<dbReference type="PROSITE" id="PS00633">
    <property type="entry name" value="BROMODOMAIN_1"/>
    <property type="match status" value="1"/>
</dbReference>
<accession>A0A8X6XBQ1</accession>
<evidence type="ECO:0000259" key="6">
    <source>
        <dbReference type="PROSITE" id="PS50014"/>
    </source>
</evidence>
<dbReference type="Pfam" id="PF00439">
    <property type="entry name" value="Bromodomain"/>
    <property type="match status" value="1"/>
</dbReference>
<dbReference type="PANTHER" id="PTHR45915">
    <property type="entry name" value="TRANSCRIPTION INTERMEDIARY FACTOR"/>
    <property type="match status" value="1"/>
</dbReference>
<protein>
    <submittedName>
        <fullName evidence="7">Bromodomain adjacent to zinc finger domain protein 2B</fullName>
    </submittedName>
</protein>
<feature type="region of interest" description="Disordered" evidence="5">
    <location>
        <begin position="1"/>
        <end position="84"/>
    </location>
</feature>
<dbReference type="GO" id="GO:0000785">
    <property type="term" value="C:chromatin"/>
    <property type="evidence" value="ECO:0007669"/>
    <property type="project" value="TreeGrafter"/>
</dbReference>